<evidence type="ECO:0000313" key="1">
    <source>
        <dbReference type="EMBL" id="GEW67198.1"/>
    </source>
</evidence>
<name>A0A699GVY3_TANCI</name>
<protein>
    <recommendedName>
        <fullName evidence="2">Pre-mRNA splicing Prp18-interacting factor</fullName>
    </recommendedName>
</protein>
<dbReference type="AlphaFoldDB" id="A0A699GVY3"/>
<gene>
    <name evidence="1" type="ORF">Tci_239174</name>
</gene>
<dbReference type="EMBL" id="BKCJ010068592">
    <property type="protein sequence ID" value="GEW67198.1"/>
    <property type="molecule type" value="Genomic_DNA"/>
</dbReference>
<accession>A0A699GVY3</accession>
<evidence type="ECO:0008006" key="2">
    <source>
        <dbReference type="Google" id="ProtNLM"/>
    </source>
</evidence>
<proteinExistence type="predicted"/>
<sequence length="696" mass="80110">MMSFNYRLNPLYPIKECSCCEALYTTDYCCSVEILEDKIICDLDKTPDLSQRSPQNCPKCGHPVDGHYCQGCALLRKKLKEDMFTSCIDNEILQDSFEPSDDNTNVANALREPFVEDIFCHQCTCALCGNGAHYGYNCPPKVLIIPDPEPFNNQTIKELPPTMQSFDPKSDLVHDSPNVFDPPSQLQLYSCEFCGNDARYGYYCTPQVPFVYPEPCYNQDFNFLQEFHDFQQHYLYCENCGVTHEAYQCQPMNEDYEQNSCYDPNSFGFDQFQPQQYTINHPIFNVQNDLFDSQNKLMEQLTSMCDMVGQFIHKKEEEKQIEEDQAANARYWKIPACYDDDDYDYNFSITHNEPNNSLSMGDEHLDTVLATKSDEFIKSSVENLVPNPSESEGENKCDVPACEVFTTFSNILFDANYDFSSSNDQSFFDEDFPKEIYPNPLFDEEIISMKIDPHHFNIESDLIESLRNYDSSISSSPSKIDSLFDEFASELTLLKSIPPRIDETNCYPEEETRFIKRLLYDNSSPRPPEEFVFENSDAAIESFSSSPIPVEDSDSLIEEIDLSFTPDYPMQPGIEEDDYDSERDILILEELLSNNSLSLRENESFHFDIPSSFRPPTKPPDGNSRILNVKMMGDISEQKVPMPRLMITLVPKQEKSPDLLSHLGHEAFQPSAKCPMMIHEKNTPILDVFLFYFYPS</sequence>
<organism evidence="1">
    <name type="scientific">Tanacetum cinerariifolium</name>
    <name type="common">Dalmatian daisy</name>
    <name type="synonym">Chrysanthemum cinerariifolium</name>
    <dbReference type="NCBI Taxonomy" id="118510"/>
    <lineage>
        <taxon>Eukaryota</taxon>
        <taxon>Viridiplantae</taxon>
        <taxon>Streptophyta</taxon>
        <taxon>Embryophyta</taxon>
        <taxon>Tracheophyta</taxon>
        <taxon>Spermatophyta</taxon>
        <taxon>Magnoliopsida</taxon>
        <taxon>eudicotyledons</taxon>
        <taxon>Gunneridae</taxon>
        <taxon>Pentapetalae</taxon>
        <taxon>asterids</taxon>
        <taxon>campanulids</taxon>
        <taxon>Asterales</taxon>
        <taxon>Asteraceae</taxon>
        <taxon>Asteroideae</taxon>
        <taxon>Anthemideae</taxon>
        <taxon>Anthemidinae</taxon>
        <taxon>Tanacetum</taxon>
    </lineage>
</organism>
<reference evidence="1" key="1">
    <citation type="journal article" date="2019" name="Sci. Rep.">
        <title>Draft genome of Tanacetum cinerariifolium, the natural source of mosquito coil.</title>
        <authorList>
            <person name="Yamashiro T."/>
            <person name="Shiraishi A."/>
            <person name="Satake H."/>
            <person name="Nakayama K."/>
        </authorList>
    </citation>
    <scope>NUCLEOTIDE SEQUENCE</scope>
</reference>
<comment type="caution">
    <text evidence="1">The sequence shown here is derived from an EMBL/GenBank/DDBJ whole genome shotgun (WGS) entry which is preliminary data.</text>
</comment>